<dbReference type="EC" id="4.1.1.33" evidence="3 15"/>
<keyword evidence="7 15" id="KW-0067">ATP-binding</keyword>
<dbReference type="InterPro" id="IPR020568">
    <property type="entry name" value="Ribosomal_Su5_D2-typ_SF"/>
</dbReference>
<dbReference type="NCBIfam" id="TIGR01240">
    <property type="entry name" value="mevDPdecarb"/>
    <property type="match status" value="1"/>
</dbReference>
<dbReference type="InterPro" id="IPR005935">
    <property type="entry name" value="Mev_decarb"/>
</dbReference>
<keyword evidence="9 16" id="KW-0756">Sterol biosynthesis</keyword>
<evidence type="ECO:0000313" key="19">
    <source>
        <dbReference type="EMBL" id="CAI5442245.1"/>
    </source>
</evidence>
<dbReference type="Gene3D" id="3.30.230.10">
    <property type="match status" value="1"/>
</dbReference>
<dbReference type="Pfam" id="PF22700">
    <property type="entry name" value="MVD-like_N"/>
    <property type="match status" value="1"/>
</dbReference>
<evidence type="ECO:0000256" key="4">
    <source>
        <dbReference type="ARBA" id="ARBA00019335"/>
    </source>
</evidence>
<evidence type="ECO:0000256" key="11">
    <source>
        <dbReference type="ARBA" id="ARBA00023166"/>
    </source>
</evidence>
<dbReference type="Pfam" id="PF18376">
    <property type="entry name" value="MDD_C"/>
    <property type="match status" value="1"/>
</dbReference>
<keyword evidence="13 15" id="KW-0456">Lyase</keyword>
<feature type="domain" description="Mvd1 C-terminal" evidence="17">
    <location>
        <begin position="187"/>
        <end position="334"/>
    </location>
</feature>
<keyword evidence="20" id="KW-1185">Reference proteome</keyword>
<dbReference type="GO" id="GO:0004163">
    <property type="term" value="F:diphosphomevalonate decarboxylase activity"/>
    <property type="evidence" value="ECO:0007669"/>
    <property type="project" value="UniProtKB-UniRule"/>
</dbReference>
<evidence type="ECO:0000256" key="5">
    <source>
        <dbReference type="ARBA" id="ARBA00022516"/>
    </source>
</evidence>
<evidence type="ECO:0000256" key="10">
    <source>
        <dbReference type="ARBA" id="ARBA00023098"/>
    </source>
</evidence>
<evidence type="ECO:0000256" key="3">
    <source>
        <dbReference type="ARBA" id="ARBA00012296"/>
    </source>
</evidence>
<dbReference type="SUPFAM" id="SSF55060">
    <property type="entry name" value="GHMP Kinase, C-terminal domain"/>
    <property type="match status" value="1"/>
</dbReference>
<evidence type="ECO:0000256" key="7">
    <source>
        <dbReference type="ARBA" id="ARBA00022840"/>
    </source>
</evidence>
<evidence type="ECO:0000256" key="8">
    <source>
        <dbReference type="ARBA" id="ARBA00022955"/>
    </source>
</evidence>
<evidence type="ECO:0000256" key="2">
    <source>
        <dbReference type="ARBA" id="ARBA00008831"/>
    </source>
</evidence>
<keyword evidence="11 16" id="KW-1207">Sterol metabolism</keyword>
<evidence type="ECO:0000256" key="14">
    <source>
        <dbReference type="ARBA" id="ARBA00048154"/>
    </source>
</evidence>
<keyword evidence="12 16" id="KW-0753">Steroid metabolism</keyword>
<evidence type="ECO:0000313" key="20">
    <source>
        <dbReference type="Proteomes" id="UP001152747"/>
    </source>
</evidence>
<dbReference type="InterPro" id="IPR036554">
    <property type="entry name" value="GHMP_kinase_C_sf"/>
</dbReference>
<organism evidence="19 20">
    <name type="scientific">Caenorhabditis angaria</name>
    <dbReference type="NCBI Taxonomy" id="860376"/>
    <lineage>
        <taxon>Eukaryota</taxon>
        <taxon>Metazoa</taxon>
        <taxon>Ecdysozoa</taxon>
        <taxon>Nematoda</taxon>
        <taxon>Chromadorea</taxon>
        <taxon>Rhabditida</taxon>
        <taxon>Rhabditina</taxon>
        <taxon>Rhabditomorpha</taxon>
        <taxon>Rhabditoidea</taxon>
        <taxon>Rhabditidae</taxon>
        <taxon>Peloderinae</taxon>
        <taxon>Caenorhabditis</taxon>
    </lineage>
</organism>
<dbReference type="EMBL" id="CANHGI010000002">
    <property type="protein sequence ID" value="CAI5442245.1"/>
    <property type="molecule type" value="Genomic_DNA"/>
</dbReference>
<keyword evidence="16" id="KW-0153">Cholesterol metabolism</keyword>
<feature type="domain" description="Diphosphomevalonate decarboxylase-like N-terminal" evidence="18">
    <location>
        <begin position="8"/>
        <end position="175"/>
    </location>
</feature>
<evidence type="ECO:0000256" key="13">
    <source>
        <dbReference type="ARBA" id="ARBA00023239"/>
    </source>
</evidence>
<accession>A0A9P1ICM2</accession>
<comment type="similarity">
    <text evidence="2 15 16">Belongs to the diphosphomevalonate decarboxylase family.</text>
</comment>
<dbReference type="PANTHER" id="PTHR10977:SF3">
    <property type="entry name" value="DIPHOSPHOMEVALONATE DECARBOXYLASE"/>
    <property type="match status" value="1"/>
</dbReference>
<comment type="function">
    <text evidence="1 16">Catalyzes the ATP dependent decarboxylation of (R)-5-diphosphomevalonate to form isopentenyl diphosphate (IPP). Functions in the mevalonate (MVA) pathway leading to isopentenyl diphosphate (IPP), a key precursor for the biosynthesis of isoprenoids and sterol synthesis.</text>
</comment>
<name>A0A9P1ICM2_9PELO</name>
<dbReference type="SUPFAM" id="SSF54211">
    <property type="entry name" value="Ribosomal protein S5 domain 2-like"/>
    <property type="match status" value="1"/>
</dbReference>
<dbReference type="GO" id="GO:0005524">
    <property type="term" value="F:ATP binding"/>
    <property type="evidence" value="ECO:0007669"/>
    <property type="project" value="UniProtKB-UniRule"/>
</dbReference>
<proteinExistence type="inferred from homology"/>
<dbReference type="GO" id="GO:0006695">
    <property type="term" value="P:cholesterol biosynthetic process"/>
    <property type="evidence" value="ECO:0007669"/>
    <property type="project" value="UniProtKB-KW"/>
</dbReference>
<evidence type="ECO:0000259" key="18">
    <source>
        <dbReference type="Pfam" id="PF22700"/>
    </source>
</evidence>
<evidence type="ECO:0000256" key="15">
    <source>
        <dbReference type="PIRNR" id="PIRNR015950"/>
    </source>
</evidence>
<reference evidence="19" key="1">
    <citation type="submission" date="2022-11" db="EMBL/GenBank/DDBJ databases">
        <authorList>
            <person name="Kikuchi T."/>
        </authorList>
    </citation>
    <scope>NUCLEOTIDE SEQUENCE</scope>
    <source>
        <strain evidence="19">PS1010</strain>
    </source>
</reference>
<keyword evidence="6 15" id="KW-0547">Nucleotide-binding</keyword>
<keyword evidence="8 16" id="KW-0752">Steroid biosynthesis</keyword>
<evidence type="ECO:0000256" key="6">
    <source>
        <dbReference type="ARBA" id="ARBA00022741"/>
    </source>
</evidence>
<gene>
    <name evidence="19" type="ORF">CAMP_LOCUS4882</name>
</gene>
<dbReference type="InterPro" id="IPR041431">
    <property type="entry name" value="Mvd1_C"/>
</dbReference>
<dbReference type="OrthoDB" id="10253702at2759"/>
<comment type="pathway">
    <text evidence="16">Steroid biosynthesis; cholesterol biosynthesis.</text>
</comment>
<evidence type="ECO:0000256" key="12">
    <source>
        <dbReference type="ARBA" id="ARBA00023221"/>
    </source>
</evidence>
<dbReference type="Gene3D" id="3.30.70.890">
    <property type="entry name" value="GHMP kinase, C-terminal domain"/>
    <property type="match status" value="1"/>
</dbReference>
<sequence>MSVTVRVPMNIALVKYWGKRDEKLILPLNDSISLTVDELCAETSVELVKQDDHTVSINGKEVDLESNKRYRTVFNEALRFQRKRAHEKENGTSNNNIGLKFKVTSTTNFPVAAGLASSAAGFAAISMAIQILIGLDETQANKVARIGSGSACRSMFGGLVQWKSGIKDDGTDCFAIKVNEGWNTLRCLIFVFDGEEKKVGSTEGMRRSSQTSDLLKYRIEHLVDKRIAKIAEAYEKRDFDEFAKVIMSDSNQFHAICLDTSPPIRYLSDASWKLIEVVEKFNENGKRKAAYTFDAGPNACVILEDQNVQDFLRFATSQIVVPIDDLNKISTSITQTEQPIAVAKKLIYSSMGSPPTQL</sequence>
<evidence type="ECO:0000256" key="9">
    <source>
        <dbReference type="ARBA" id="ARBA00023011"/>
    </source>
</evidence>
<dbReference type="PANTHER" id="PTHR10977">
    <property type="entry name" value="DIPHOSPHOMEVALONATE DECARBOXYLASE"/>
    <property type="match status" value="1"/>
</dbReference>
<comment type="caution">
    <text evidence="19">The sequence shown here is derived from an EMBL/GenBank/DDBJ whole genome shotgun (WGS) entry which is preliminary data.</text>
</comment>
<dbReference type="AlphaFoldDB" id="A0A9P1ICM2"/>
<protein>
    <recommendedName>
        <fullName evidence="4 15">Diphosphomevalonate decarboxylase</fullName>
        <ecNumber evidence="3 15">4.1.1.33</ecNumber>
    </recommendedName>
</protein>
<comment type="catalytic activity">
    <reaction evidence="14 15 16">
        <text>(R)-5-diphosphomevalonate + ATP = isopentenyl diphosphate + ADP + phosphate + CO2</text>
        <dbReference type="Rhea" id="RHEA:23732"/>
        <dbReference type="ChEBI" id="CHEBI:16526"/>
        <dbReference type="ChEBI" id="CHEBI:30616"/>
        <dbReference type="ChEBI" id="CHEBI:43474"/>
        <dbReference type="ChEBI" id="CHEBI:57557"/>
        <dbReference type="ChEBI" id="CHEBI:128769"/>
        <dbReference type="ChEBI" id="CHEBI:456216"/>
        <dbReference type="EC" id="4.1.1.33"/>
    </reaction>
</comment>
<keyword evidence="5 16" id="KW-0444">Lipid biosynthesis</keyword>
<dbReference type="FunFam" id="3.30.230.10:FF:000072">
    <property type="entry name" value="Diphosphomevalonate decarboxylase"/>
    <property type="match status" value="1"/>
</dbReference>
<evidence type="ECO:0000256" key="1">
    <source>
        <dbReference type="ARBA" id="ARBA00003812"/>
    </source>
</evidence>
<dbReference type="GO" id="GO:0019287">
    <property type="term" value="P:isopentenyl diphosphate biosynthetic process, mevalonate pathway"/>
    <property type="evidence" value="ECO:0007669"/>
    <property type="project" value="UniProtKB-UniRule"/>
</dbReference>
<dbReference type="InterPro" id="IPR053859">
    <property type="entry name" value="MVD-like_N"/>
</dbReference>
<dbReference type="PIRSF" id="PIRSF015950">
    <property type="entry name" value="Mev_P_decrbx"/>
    <property type="match status" value="1"/>
</dbReference>
<dbReference type="GO" id="GO:0005829">
    <property type="term" value="C:cytosol"/>
    <property type="evidence" value="ECO:0007669"/>
    <property type="project" value="InterPro"/>
</dbReference>
<keyword evidence="10 15" id="KW-0443">Lipid metabolism</keyword>
<dbReference type="InterPro" id="IPR029765">
    <property type="entry name" value="Mev_diP_decarb"/>
</dbReference>
<dbReference type="Proteomes" id="UP001152747">
    <property type="component" value="Unassembled WGS sequence"/>
</dbReference>
<dbReference type="InterPro" id="IPR014721">
    <property type="entry name" value="Ribsml_uS5_D2-typ_fold_subgr"/>
</dbReference>
<evidence type="ECO:0000259" key="17">
    <source>
        <dbReference type="Pfam" id="PF18376"/>
    </source>
</evidence>
<keyword evidence="16" id="KW-0152">Cholesterol biosynthesis</keyword>
<evidence type="ECO:0000256" key="16">
    <source>
        <dbReference type="RuleBase" id="RU363086"/>
    </source>
</evidence>